<dbReference type="InterPro" id="IPR033690">
    <property type="entry name" value="Adenylat_kinase_CS"/>
</dbReference>
<dbReference type="GO" id="GO:0044209">
    <property type="term" value="P:AMP salvage"/>
    <property type="evidence" value="ECO:0007669"/>
    <property type="project" value="UniProtKB-UniRule"/>
</dbReference>
<reference evidence="8 9" key="1">
    <citation type="journal article" date="2015" name="Nature">
        <title>rRNA introns, odd ribosomes, and small enigmatic genomes across a large radiation of phyla.</title>
        <authorList>
            <person name="Brown C.T."/>
            <person name="Hug L.A."/>
            <person name="Thomas B.C."/>
            <person name="Sharon I."/>
            <person name="Castelle C.J."/>
            <person name="Singh A."/>
            <person name="Wilkins M.J."/>
            <person name="Williams K.H."/>
            <person name="Banfield J.F."/>
        </authorList>
    </citation>
    <scope>NUCLEOTIDE SEQUENCE [LARGE SCALE GENOMIC DNA]</scope>
</reference>
<dbReference type="InterPro" id="IPR006259">
    <property type="entry name" value="Adenyl_kin_sub"/>
</dbReference>
<comment type="caution">
    <text evidence="8">The sequence shown here is derived from an EMBL/GenBank/DDBJ whole genome shotgun (WGS) entry which is preliminary data.</text>
</comment>
<comment type="pathway">
    <text evidence="5">Purine metabolism; AMP biosynthesis via salvage pathway; AMP from ADP: step 1/1.</text>
</comment>
<feature type="region of interest" description="LID" evidence="5">
    <location>
        <begin position="120"/>
        <end position="157"/>
    </location>
</feature>
<dbReference type="InterPro" id="IPR027417">
    <property type="entry name" value="P-loop_NTPase"/>
</dbReference>
<feature type="binding site" evidence="5">
    <location>
        <position position="36"/>
    </location>
    <ligand>
        <name>AMP</name>
        <dbReference type="ChEBI" id="CHEBI:456215"/>
    </ligand>
</feature>
<dbReference type="NCBIfam" id="TIGR01351">
    <property type="entry name" value="adk"/>
    <property type="match status" value="1"/>
</dbReference>
<feature type="binding site" evidence="5">
    <location>
        <position position="165"/>
    </location>
    <ligand>
        <name>AMP</name>
        <dbReference type="ChEBI" id="CHEBI:456215"/>
    </ligand>
</feature>
<dbReference type="Pfam" id="PF00406">
    <property type="entry name" value="ADK"/>
    <property type="match status" value="1"/>
</dbReference>
<dbReference type="PRINTS" id="PR00094">
    <property type="entry name" value="ADENYLTKNASE"/>
</dbReference>
<evidence type="ECO:0000313" key="9">
    <source>
        <dbReference type="Proteomes" id="UP000034795"/>
    </source>
</evidence>
<keyword evidence="5 7" id="KW-0067">ATP-binding</keyword>
<keyword evidence="4 5" id="KW-0418">Kinase</keyword>
<protein>
    <recommendedName>
        <fullName evidence="5 7">Adenylate kinase</fullName>
        <shortName evidence="5">AK</shortName>
        <ecNumber evidence="5 7">2.7.4.3</ecNumber>
    </recommendedName>
    <alternativeName>
        <fullName evidence="5">ATP-AMP transphosphorylase</fullName>
    </alternativeName>
    <alternativeName>
        <fullName evidence="5">ATP:AMP phosphotransferase</fullName>
    </alternativeName>
    <alternativeName>
        <fullName evidence="5">Adenylate monophosphate kinase</fullName>
    </alternativeName>
</protein>
<dbReference type="GO" id="GO:0005737">
    <property type="term" value="C:cytoplasm"/>
    <property type="evidence" value="ECO:0007669"/>
    <property type="project" value="UniProtKB-SubCell"/>
</dbReference>
<accession>A0A0G1Q8R2</accession>
<keyword evidence="1 5" id="KW-0808">Transferase</keyword>
<dbReference type="EC" id="2.7.4.3" evidence="5 7"/>
<feature type="binding site" evidence="5">
    <location>
        <begin position="10"/>
        <end position="15"/>
    </location>
    <ligand>
        <name>ATP</name>
        <dbReference type="ChEBI" id="CHEBI:30616"/>
    </ligand>
</feature>
<keyword evidence="2 5" id="KW-0545">Nucleotide biosynthesis</keyword>
<sequence>MKILFLGPQGSGKGTQAKLLAASLRLPMFSMGQLLRDEVAAKTDLGSQINEILLSGELVPASVTAEVLQMRLAKPDAQQGYILDGFPRNEEQYQSFTFEQPTHVFVIMIPEEETYRRLGDRLTCSVCGYVTSTKLGFKKEDPCPLHDGGLLIQRTDDTPEAITKRLEIYEQDTQPVIRSYRRQGIVYEIDGVGSVEEVHQRILDALRTS</sequence>
<comment type="subunit">
    <text evidence="5 7">Monomer.</text>
</comment>
<evidence type="ECO:0000256" key="5">
    <source>
        <dbReference type="HAMAP-Rule" id="MF_00235"/>
    </source>
</evidence>
<evidence type="ECO:0000256" key="4">
    <source>
        <dbReference type="ARBA" id="ARBA00022777"/>
    </source>
</evidence>
<feature type="binding site" evidence="5">
    <location>
        <begin position="85"/>
        <end position="88"/>
    </location>
    <ligand>
        <name>AMP</name>
        <dbReference type="ChEBI" id="CHEBI:456215"/>
    </ligand>
</feature>
<dbReference type="HAMAP" id="MF_00235">
    <property type="entry name" value="Adenylate_kinase_Adk"/>
    <property type="match status" value="1"/>
</dbReference>
<dbReference type="PANTHER" id="PTHR23359">
    <property type="entry name" value="NUCLEOTIDE KINASE"/>
    <property type="match status" value="1"/>
</dbReference>
<keyword evidence="3 5" id="KW-0547">Nucleotide-binding</keyword>
<dbReference type="GO" id="GO:0005524">
    <property type="term" value="F:ATP binding"/>
    <property type="evidence" value="ECO:0007669"/>
    <property type="project" value="UniProtKB-UniRule"/>
</dbReference>
<feature type="binding site" evidence="5">
    <location>
        <position position="154"/>
    </location>
    <ligand>
        <name>AMP</name>
        <dbReference type="ChEBI" id="CHEBI:456215"/>
    </ligand>
</feature>
<dbReference type="PROSITE" id="PS00113">
    <property type="entry name" value="ADENYLATE_KINASE"/>
    <property type="match status" value="1"/>
</dbReference>
<dbReference type="SUPFAM" id="SSF52540">
    <property type="entry name" value="P-loop containing nucleoside triphosphate hydrolases"/>
    <property type="match status" value="1"/>
</dbReference>
<dbReference type="CDD" id="cd01428">
    <property type="entry name" value="ADK"/>
    <property type="match status" value="1"/>
</dbReference>
<proteinExistence type="inferred from homology"/>
<comment type="catalytic activity">
    <reaction evidence="5 7">
        <text>AMP + ATP = 2 ADP</text>
        <dbReference type="Rhea" id="RHEA:12973"/>
        <dbReference type="ChEBI" id="CHEBI:30616"/>
        <dbReference type="ChEBI" id="CHEBI:456215"/>
        <dbReference type="ChEBI" id="CHEBI:456216"/>
        <dbReference type="EC" id="2.7.4.3"/>
    </reaction>
</comment>
<keyword evidence="5" id="KW-0963">Cytoplasm</keyword>
<feature type="binding site" evidence="5">
    <location>
        <begin position="57"/>
        <end position="59"/>
    </location>
    <ligand>
        <name>AMP</name>
        <dbReference type="ChEBI" id="CHEBI:456215"/>
    </ligand>
</feature>
<dbReference type="Gene3D" id="3.40.50.300">
    <property type="entry name" value="P-loop containing nucleotide triphosphate hydrolases"/>
    <property type="match status" value="1"/>
</dbReference>
<evidence type="ECO:0000313" key="8">
    <source>
        <dbReference type="EMBL" id="KKU41202.1"/>
    </source>
</evidence>
<evidence type="ECO:0000256" key="3">
    <source>
        <dbReference type="ARBA" id="ARBA00022741"/>
    </source>
</evidence>
<comment type="similarity">
    <text evidence="5 6">Belongs to the adenylate kinase family.</text>
</comment>
<organism evidence="8 9">
    <name type="scientific">Candidatus Uhrbacteria bacterium GW2011_GWE2_46_68</name>
    <dbReference type="NCBI Taxonomy" id="1618994"/>
    <lineage>
        <taxon>Bacteria</taxon>
        <taxon>Candidatus Uhriibacteriota</taxon>
    </lineage>
</organism>
<comment type="function">
    <text evidence="5">Catalyzes the reversible transfer of the terminal phosphate group between ATP and AMP. Plays an important role in cellular energy homeostasis and in adenine nucleotide metabolism.</text>
</comment>
<comment type="caution">
    <text evidence="5">Lacks conserved residue(s) required for the propagation of feature annotation.</text>
</comment>
<dbReference type="EMBL" id="LCMS01000005">
    <property type="protein sequence ID" value="KKU41202.1"/>
    <property type="molecule type" value="Genomic_DNA"/>
</dbReference>
<evidence type="ECO:0000256" key="1">
    <source>
        <dbReference type="ARBA" id="ARBA00022679"/>
    </source>
</evidence>
<dbReference type="AlphaFoldDB" id="A0A0G1Q8R2"/>
<dbReference type="STRING" id="1618994.UX57_C0005G0032"/>
<feature type="binding site" evidence="5">
    <location>
        <position position="121"/>
    </location>
    <ligand>
        <name>ATP</name>
        <dbReference type="ChEBI" id="CHEBI:30616"/>
    </ligand>
</feature>
<dbReference type="UniPathway" id="UPA00588">
    <property type="reaction ID" value="UER00649"/>
</dbReference>
<dbReference type="Proteomes" id="UP000034795">
    <property type="component" value="Unassembled WGS sequence"/>
</dbReference>
<feature type="binding site" evidence="5">
    <location>
        <position position="193"/>
    </location>
    <ligand>
        <name>ATP</name>
        <dbReference type="ChEBI" id="CHEBI:30616"/>
    </ligand>
</feature>
<name>A0A0G1Q8R2_9BACT</name>
<dbReference type="GO" id="GO:0004017">
    <property type="term" value="F:AMP kinase activity"/>
    <property type="evidence" value="ECO:0007669"/>
    <property type="project" value="UniProtKB-UniRule"/>
</dbReference>
<dbReference type="PATRIC" id="fig|1618994.3.peg.388"/>
<dbReference type="InterPro" id="IPR000850">
    <property type="entry name" value="Adenylat/UMP-CMP_kin"/>
</dbReference>
<comment type="subcellular location">
    <subcellularLocation>
        <location evidence="5 7">Cytoplasm</location>
    </subcellularLocation>
</comment>
<feature type="binding site" evidence="5">
    <location>
        <position position="92"/>
    </location>
    <ligand>
        <name>AMP</name>
        <dbReference type="ChEBI" id="CHEBI:456215"/>
    </ligand>
</feature>
<comment type="domain">
    <text evidence="5">Consists of three domains, a large central CORE domain and two small peripheral domains, NMPbind and LID, which undergo movements during catalysis. The LID domain closes over the site of phosphoryl transfer upon ATP binding. Assembling and dissambling the active center during each catalytic cycle provides an effective means to prevent ATP hydrolysis.</text>
</comment>
<evidence type="ECO:0000256" key="7">
    <source>
        <dbReference type="RuleBase" id="RU003331"/>
    </source>
</evidence>
<evidence type="ECO:0000256" key="6">
    <source>
        <dbReference type="RuleBase" id="RU003330"/>
    </source>
</evidence>
<feature type="region of interest" description="NMP" evidence="5">
    <location>
        <begin position="30"/>
        <end position="59"/>
    </location>
</feature>
<evidence type="ECO:0000256" key="2">
    <source>
        <dbReference type="ARBA" id="ARBA00022727"/>
    </source>
</evidence>
<gene>
    <name evidence="5" type="primary">adk</name>
    <name evidence="8" type="ORF">UX57_C0005G0032</name>
</gene>